<evidence type="ECO:0000313" key="11">
    <source>
        <dbReference type="Proteomes" id="UP000006039"/>
    </source>
</evidence>
<gene>
    <name evidence="10" type="primary">20342027</name>
    <name evidence="9" type="ORF">GGTG_01569</name>
</gene>
<dbReference type="STRING" id="644352.J3NJY7"/>
<evidence type="ECO:0000256" key="3">
    <source>
        <dbReference type="ARBA" id="ARBA00022574"/>
    </source>
</evidence>
<evidence type="ECO:0000256" key="7">
    <source>
        <dbReference type="PROSITE-ProRule" id="PRU00221"/>
    </source>
</evidence>
<dbReference type="Pfam" id="PF00400">
    <property type="entry name" value="WD40"/>
    <property type="match status" value="1"/>
</dbReference>
<reference evidence="9" key="2">
    <citation type="submission" date="2010-07" db="EMBL/GenBank/DDBJ databases">
        <authorList>
            <consortium name="The Broad Institute Genome Sequencing Platform"/>
            <consortium name="Broad Institute Genome Sequencing Center for Infectious Disease"/>
            <person name="Ma L.-J."/>
            <person name="Dead R."/>
            <person name="Young S."/>
            <person name="Zeng Q."/>
            <person name="Koehrsen M."/>
            <person name="Alvarado L."/>
            <person name="Berlin A."/>
            <person name="Chapman S.B."/>
            <person name="Chen Z."/>
            <person name="Freedman E."/>
            <person name="Gellesch M."/>
            <person name="Goldberg J."/>
            <person name="Griggs A."/>
            <person name="Gujja S."/>
            <person name="Heilman E.R."/>
            <person name="Heiman D."/>
            <person name="Hepburn T."/>
            <person name="Howarth C."/>
            <person name="Jen D."/>
            <person name="Larson L."/>
            <person name="Mehta T."/>
            <person name="Neiman D."/>
            <person name="Pearson M."/>
            <person name="Roberts A."/>
            <person name="Saif S."/>
            <person name="Shea T."/>
            <person name="Shenoy N."/>
            <person name="Sisk P."/>
            <person name="Stolte C."/>
            <person name="Sykes S."/>
            <person name="Walk T."/>
            <person name="White J."/>
            <person name="Yandava C."/>
            <person name="Haas B."/>
            <person name="Nusbaum C."/>
            <person name="Birren B."/>
        </authorList>
    </citation>
    <scope>NUCLEOTIDE SEQUENCE</scope>
    <source>
        <strain evidence="9">R3-111a-1</strain>
    </source>
</reference>
<evidence type="ECO:0000256" key="4">
    <source>
        <dbReference type="ARBA" id="ARBA00022737"/>
    </source>
</evidence>
<dbReference type="PANTHER" id="PTHR18359">
    <property type="entry name" value="WD-REPEAT PROTEIN-RELATED"/>
    <property type="match status" value="1"/>
</dbReference>
<comment type="subcellular location">
    <subcellularLocation>
        <location evidence="1">Nucleus</location>
        <location evidence="1">Nucleolus</location>
    </subcellularLocation>
</comment>
<dbReference type="SUPFAM" id="SSF50978">
    <property type="entry name" value="WD40 repeat-like"/>
    <property type="match status" value="1"/>
</dbReference>
<organism evidence="9">
    <name type="scientific">Gaeumannomyces tritici (strain R3-111a-1)</name>
    <name type="common">Wheat and barley take-all root rot fungus</name>
    <name type="synonym">Gaeumannomyces graminis var. tritici</name>
    <dbReference type="NCBI Taxonomy" id="644352"/>
    <lineage>
        <taxon>Eukaryota</taxon>
        <taxon>Fungi</taxon>
        <taxon>Dikarya</taxon>
        <taxon>Ascomycota</taxon>
        <taxon>Pezizomycotina</taxon>
        <taxon>Sordariomycetes</taxon>
        <taxon>Sordariomycetidae</taxon>
        <taxon>Magnaporthales</taxon>
        <taxon>Magnaporthaceae</taxon>
        <taxon>Gaeumannomyces</taxon>
    </lineage>
</organism>
<dbReference type="Proteomes" id="UP000006039">
    <property type="component" value="Unassembled WGS sequence"/>
</dbReference>
<protein>
    <submittedName>
        <fullName evidence="9 10">Uncharacterized protein</fullName>
    </submittedName>
</protein>
<keyword evidence="3 7" id="KW-0853">WD repeat</keyword>
<keyword evidence="11" id="KW-1185">Reference proteome</keyword>
<dbReference type="HOGENOM" id="CLU_011055_1_0_1"/>
<dbReference type="RefSeq" id="XP_009217600.1">
    <property type="nucleotide sequence ID" value="XM_009219336.1"/>
</dbReference>
<dbReference type="EnsemblFungi" id="EJT81591">
    <property type="protein sequence ID" value="EJT81591"/>
    <property type="gene ID" value="GGTG_01569"/>
</dbReference>
<evidence type="ECO:0000313" key="9">
    <source>
        <dbReference type="EMBL" id="EJT81591.1"/>
    </source>
</evidence>
<evidence type="ECO:0000256" key="2">
    <source>
        <dbReference type="ARBA" id="ARBA00022552"/>
    </source>
</evidence>
<dbReference type="PROSITE" id="PS50082">
    <property type="entry name" value="WD_REPEATS_2"/>
    <property type="match status" value="1"/>
</dbReference>
<accession>J3NJY7</accession>
<dbReference type="FunCoup" id="J3NJY7">
    <property type="interactions" value="1028"/>
</dbReference>
<dbReference type="GO" id="GO:0006364">
    <property type="term" value="P:rRNA processing"/>
    <property type="evidence" value="ECO:0007669"/>
    <property type="project" value="UniProtKB-KW"/>
</dbReference>
<dbReference type="OrthoDB" id="1935146at2759"/>
<feature type="repeat" description="WD" evidence="7">
    <location>
        <begin position="571"/>
        <end position="599"/>
    </location>
</feature>
<feature type="region of interest" description="Disordered" evidence="8">
    <location>
        <begin position="1"/>
        <end position="26"/>
    </location>
</feature>
<dbReference type="PROSITE" id="PS50294">
    <property type="entry name" value="WD_REPEATS_REGION"/>
    <property type="match status" value="1"/>
</dbReference>
<sequence>MAPNPRREFKANESDDDFAGFDDDDDALPAASEVKLQVHDIDSDEEELERLVLGDRDSFRSKLFDHDDLSAAKDVALADVPPAPDSGAAHMTDSALFFFATDKEPVADGQLAKSSLKTLQDPTARGDAAAWEDSDDEKLSVSLAGATRLRKLRLTEGEDMVSGAEYSRRLRQQYLRLNPEPSWVKDATGREPKRRRRSSASSGSDSGSEDEDGDIDPSTMPLEEFLRDASALVESAGPRKRRKLRPETINIQKTRDIPDVHKGPVESLSFHPQHPVLLSSSTSSMLHLHHISPAAYPTPNPLLTSVQVQNTPIRRAEFQYPSGDKILFAGRRRFFHSWDLSSGQVTKVSRIHGHRLEQRTVERFRLSPCGRYMAMIATDRKGGGMINMMRVSTMQWISQARLDGRGGIADFCWWRTGDGITILGRDGQVGEWNLEEKRFVGVWRDSGSTGGTVLAMGGRDGPSELGSDRWVAVGSNSGILQVYDRHDLVVDKGAPSGDDGAGVVSVVKAHPEPTRVFESLTTPITVVTFSPDCQLLGFGSIHKKDAFKLAHMPSCTLYRNWPTADTPFGKITAVAFGRQSDLLAVANERGKIRLWEIRS</sequence>
<dbReference type="InterPro" id="IPR036322">
    <property type="entry name" value="WD40_repeat_dom_sf"/>
</dbReference>
<evidence type="ECO:0000256" key="6">
    <source>
        <dbReference type="ARBA" id="ARBA00025767"/>
    </source>
</evidence>
<evidence type="ECO:0000256" key="8">
    <source>
        <dbReference type="SAM" id="MobiDB-lite"/>
    </source>
</evidence>
<keyword evidence="4" id="KW-0677">Repeat</keyword>
<keyword evidence="5" id="KW-0539">Nucleus</keyword>
<dbReference type="GeneID" id="20342027"/>
<dbReference type="FunFam" id="2.130.10.10:FF:000549">
    <property type="entry name" value="Small nucleolar ribonucleoprotein complex subunit"/>
    <property type="match status" value="1"/>
</dbReference>
<dbReference type="PANTHER" id="PTHR18359:SF0">
    <property type="entry name" value="U3 SMALL NUCLEOLAR RNA-ASSOCIATED PROTEIN 18 HOMOLOG"/>
    <property type="match status" value="1"/>
</dbReference>
<feature type="compositionally biased region" description="Acidic residues" evidence="8">
    <location>
        <begin position="14"/>
        <end position="26"/>
    </location>
</feature>
<dbReference type="AlphaFoldDB" id="J3NJY7"/>
<dbReference type="EMBL" id="GL385395">
    <property type="protein sequence ID" value="EJT81591.1"/>
    <property type="molecule type" value="Genomic_DNA"/>
</dbReference>
<dbReference type="eggNOG" id="KOG2055">
    <property type="taxonomic scope" value="Eukaryota"/>
</dbReference>
<evidence type="ECO:0000313" key="10">
    <source>
        <dbReference type="EnsemblFungi" id="EJT81591"/>
    </source>
</evidence>
<dbReference type="VEuPathDB" id="FungiDB:GGTG_01569"/>
<reference evidence="11" key="1">
    <citation type="submission" date="2010-07" db="EMBL/GenBank/DDBJ databases">
        <title>The genome sequence of Gaeumannomyces graminis var. tritici strain R3-111a-1.</title>
        <authorList>
            <consortium name="The Broad Institute Genome Sequencing Platform"/>
            <person name="Ma L.-J."/>
            <person name="Dead R."/>
            <person name="Young S."/>
            <person name="Zeng Q."/>
            <person name="Koehrsen M."/>
            <person name="Alvarado L."/>
            <person name="Berlin A."/>
            <person name="Chapman S.B."/>
            <person name="Chen Z."/>
            <person name="Freedman E."/>
            <person name="Gellesch M."/>
            <person name="Goldberg J."/>
            <person name="Griggs A."/>
            <person name="Gujja S."/>
            <person name="Heilman E.R."/>
            <person name="Heiman D."/>
            <person name="Hepburn T."/>
            <person name="Howarth C."/>
            <person name="Jen D."/>
            <person name="Larson L."/>
            <person name="Mehta T."/>
            <person name="Neiman D."/>
            <person name="Pearson M."/>
            <person name="Roberts A."/>
            <person name="Saif S."/>
            <person name="Shea T."/>
            <person name="Shenoy N."/>
            <person name="Sisk P."/>
            <person name="Stolte C."/>
            <person name="Sykes S."/>
            <person name="Walk T."/>
            <person name="White J."/>
            <person name="Yandava C."/>
            <person name="Haas B."/>
            <person name="Nusbaum C."/>
            <person name="Birren B."/>
        </authorList>
    </citation>
    <scope>NUCLEOTIDE SEQUENCE [LARGE SCALE GENOMIC DNA]</scope>
    <source>
        <strain evidence="11">R3-111a-1</strain>
    </source>
</reference>
<evidence type="ECO:0000256" key="5">
    <source>
        <dbReference type="ARBA" id="ARBA00023242"/>
    </source>
</evidence>
<dbReference type="GO" id="GO:0032040">
    <property type="term" value="C:small-subunit processome"/>
    <property type="evidence" value="ECO:0007669"/>
    <property type="project" value="TreeGrafter"/>
</dbReference>
<reference evidence="10" key="4">
    <citation type="journal article" date="2015" name="G3 (Bethesda)">
        <title>Genome sequences of three phytopathogenic species of the Magnaporthaceae family of fungi.</title>
        <authorList>
            <person name="Okagaki L.H."/>
            <person name="Nunes C.C."/>
            <person name="Sailsbery J."/>
            <person name="Clay B."/>
            <person name="Brown D."/>
            <person name="John T."/>
            <person name="Oh Y."/>
            <person name="Young N."/>
            <person name="Fitzgerald M."/>
            <person name="Haas B.J."/>
            <person name="Zeng Q."/>
            <person name="Young S."/>
            <person name="Adiconis X."/>
            <person name="Fan L."/>
            <person name="Levin J.Z."/>
            <person name="Mitchell T.K."/>
            <person name="Okubara P.A."/>
            <person name="Farman M.L."/>
            <person name="Kohn L.M."/>
            <person name="Birren B."/>
            <person name="Ma L.-J."/>
            <person name="Dean R.A."/>
        </authorList>
    </citation>
    <scope>NUCLEOTIDE SEQUENCE</scope>
    <source>
        <strain evidence="10">R3-111a-1</strain>
    </source>
</reference>
<dbReference type="InterPro" id="IPR015943">
    <property type="entry name" value="WD40/YVTN_repeat-like_dom_sf"/>
</dbReference>
<reference evidence="9" key="3">
    <citation type="submission" date="2010-09" db="EMBL/GenBank/DDBJ databases">
        <title>Annotation of Gaeumannomyces graminis var. tritici R3-111a-1.</title>
        <authorList>
            <consortium name="The Broad Institute Genome Sequencing Platform"/>
            <person name="Ma L.-J."/>
            <person name="Dead R."/>
            <person name="Young S.K."/>
            <person name="Zeng Q."/>
            <person name="Gargeya S."/>
            <person name="Fitzgerald M."/>
            <person name="Haas B."/>
            <person name="Abouelleil A."/>
            <person name="Alvarado L."/>
            <person name="Arachchi H.M."/>
            <person name="Berlin A."/>
            <person name="Brown A."/>
            <person name="Chapman S.B."/>
            <person name="Chen Z."/>
            <person name="Dunbar C."/>
            <person name="Freedman E."/>
            <person name="Gearin G."/>
            <person name="Gellesch M."/>
            <person name="Goldberg J."/>
            <person name="Griggs A."/>
            <person name="Gujja S."/>
            <person name="Heiman D."/>
            <person name="Howarth C."/>
            <person name="Larson L."/>
            <person name="Lui A."/>
            <person name="MacDonald P.J.P."/>
            <person name="Mehta T."/>
            <person name="Montmayeur A."/>
            <person name="Murphy C."/>
            <person name="Neiman D."/>
            <person name="Pearson M."/>
            <person name="Priest M."/>
            <person name="Roberts A."/>
            <person name="Saif S."/>
            <person name="Shea T."/>
            <person name="Shenoy N."/>
            <person name="Sisk P."/>
            <person name="Stolte C."/>
            <person name="Sykes S."/>
            <person name="Yandava C."/>
            <person name="Wortman J."/>
            <person name="Nusbaum C."/>
            <person name="Birren B."/>
        </authorList>
    </citation>
    <scope>NUCLEOTIDE SEQUENCE</scope>
    <source>
        <strain evidence="9">R3-111a-1</strain>
    </source>
</reference>
<comment type="similarity">
    <text evidence="6">Belongs to the WD repeat UTP18 family.</text>
</comment>
<feature type="region of interest" description="Disordered" evidence="8">
    <location>
        <begin position="181"/>
        <end position="220"/>
    </location>
</feature>
<dbReference type="SMART" id="SM00320">
    <property type="entry name" value="WD40"/>
    <property type="match status" value="4"/>
</dbReference>
<reference evidence="10" key="5">
    <citation type="submission" date="2018-04" db="UniProtKB">
        <authorList>
            <consortium name="EnsemblFungi"/>
        </authorList>
    </citation>
    <scope>IDENTIFICATION</scope>
    <source>
        <strain evidence="10">R3-111a-1</strain>
    </source>
</reference>
<dbReference type="InterPro" id="IPR045161">
    <property type="entry name" value="Utp18"/>
</dbReference>
<dbReference type="Gene3D" id="2.130.10.10">
    <property type="entry name" value="YVTN repeat-like/Quinoprotein amine dehydrogenase"/>
    <property type="match status" value="1"/>
</dbReference>
<name>J3NJY7_GAET3</name>
<dbReference type="GO" id="GO:0034388">
    <property type="term" value="C:Pwp2p-containing subcomplex of 90S preribosome"/>
    <property type="evidence" value="ECO:0007669"/>
    <property type="project" value="TreeGrafter"/>
</dbReference>
<evidence type="ECO:0000256" key="1">
    <source>
        <dbReference type="ARBA" id="ARBA00004604"/>
    </source>
</evidence>
<keyword evidence="2" id="KW-0698">rRNA processing</keyword>
<feature type="compositionally biased region" description="Basic and acidic residues" evidence="8">
    <location>
        <begin position="1"/>
        <end position="13"/>
    </location>
</feature>
<proteinExistence type="inferred from homology"/>
<dbReference type="InterPro" id="IPR001680">
    <property type="entry name" value="WD40_rpt"/>
</dbReference>